<keyword evidence="1" id="KW-0472">Membrane</keyword>
<dbReference type="EMBL" id="JAUDEA010000001">
    <property type="protein sequence ID" value="MDM8270181.1"/>
    <property type="molecule type" value="Genomic_DNA"/>
</dbReference>
<gene>
    <name evidence="2" type="ORF">QUW25_00550</name>
</gene>
<name>A0ABT7V0P7_9ACTN</name>
<sequence>MPQLLAALLALFLVAAVISLVISFVVSVVAGALSLLPVVFVVVAIWFFVKGGKIHVEFPGRNDRNRLG</sequence>
<evidence type="ECO:0000256" key="1">
    <source>
        <dbReference type="SAM" id="Phobius"/>
    </source>
</evidence>
<protein>
    <submittedName>
        <fullName evidence="2">Uncharacterized protein</fullName>
    </submittedName>
</protein>
<comment type="caution">
    <text evidence="2">The sequence shown here is derived from an EMBL/GenBank/DDBJ whole genome shotgun (WGS) entry which is preliminary data.</text>
</comment>
<reference evidence="3" key="1">
    <citation type="submission" date="2023-06" db="EMBL/GenBank/DDBJ databases">
        <title>Identification and characterization of horizontal gene transfer across gut microbiota members of farm animals based on homology search.</title>
        <authorList>
            <person name="Zeman M."/>
            <person name="Kubasova T."/>
            <person name="Jahodarova E."/>
            <person name="Nykrynova M."/>
            <person name="Rychlik I."/>
        </authorList>
    </citation>
    <scope>NUCLEOTIDE SEQUENCE [LARGE SCALE GENOMIC DNA]</scope>
    <source>
        <strain evidence="3">153_Feed</strain>
    </source>
</reference>
<reference evidence="2 3" key="3">
    <citation type="submission" date="2023-06" db="EMBL/GenBank/DDBJ databases">
        <authorList>
            <person name="Zeman M."/>
            <person name="Kubasova T."/>
            <person name="Jahodarova E."/>
            <person name="Nykrynova M."/>
            <person name="Rychlik I."/>
        </authorList>
    </citation>
    <scope>NUCLEOTIDE SEQUENCE [LARGE SCALE GENOMIC DNA]</scope>
    <source>
        <strain evidence="2 3">153_Feed</strain>
    </source>
</reference>
<keyword evidence="1" id="KW-0812">Transmembrane</keyword>
<dbReference type="Proteomes" id="UP001529256">
    <property type="component" value="Unassembled WGS sequence"/>
</dbReference>
<evidence type="ECO:0000313" key="2">
    <source>
        <dbReference type="EMBL" id="MDM8270181.1"/>
    </source>
</evidence>
<organism evidence="2 3">
    <name type="scientific">Thermophilibacter provencensis</name>
    <dbReference type="NCBI Taxonomy" id="1852386"/>
    <lineage>
        <taxon>Bacteria</taxon>
        <taxon>Bacillati</taxon>
        <taxon>Actinomycetota</taxon>
        <taxon>Coriobacteriia</taxon>
        <taxon>Coriobacteriales</taxon>
        <taxon>Atopobiaceae</taxon>
        <taxon>Thermophilibacter</taxon>
    </lineage>
</organism>
<evidence type="ECO:0000313" key="3">
    <source>
        <dbReference type="Proteomes" id="UP001529256"/>
    </source>
</evidence>
<dbReference type="RefSeq" id="WP_289510285.1">
    <property type="nucleotide sequence ID" value="NZ_JAUDEA010000001.1"/>
</dbReference>
<keyword evidence="3" id="KW-1185">Reference proteome</keyword>
<proteinExistence type="predicted"/>
<accession>A0ABT7V0P7</accession>
<keyword evidence="1" id="KW-1133">Transmembrane helix</keyword>
<feature type="transmembrane region" description="Helical" evidence="1">
    <location>
        <begin position="29"/>
        <end position="49"/>
    </location>
</feature>
<reference evidence="2 3" key="2">
    <citation type="submission" date="2023-06" db="EMBL/GenBank/DDBJ databases">
        <title>Identification and characterization of horizontal gene transfer across gut microbiota members of farm animals based on homology search.</title>
        <authorList>
            <person name="Schwarzerova J."/>
            <person name="Nykrynova M."/>
            <person name="Jureckova K."/>
            <person name="Cejkova D."/>
            <person name="Rychlik I."/>
        </authorList>
    </citation>
    <scope>NUCLEOTIDE SEQUENCE [LARGE SCALE GENOMIC DNA]</scope>
    <source>
        <strain evidence="2 3">153_Feed</strain>
    </source>
</reference>